<accession>A0A6L9L8Z3</accession>
<evidence type="ECO:0000313" key="6">
    <source>
        <dbReference type="Proteomes" id="UP000474175"/>
    </source>
</evidence>
<dbReference type="EMBL" id="JAAFZH010000003">
    <property type="protein sequence ID" value="NDU95243.1"/>
    <property type="molecule type" value="Genomic_DNA"/>
</dbReference>
<protein>
    <submittedName>
        <fullName evidence="5">Site-specific integrase</fullName>
    </submittedName>
</protein>
<dbReference type="Proteomes" id="UP000474175">
    <property type="component" value="Unassembled WGS sequence"/>
</dbReference>
<dbReference type="InterPro" id="IPR013762">
    <property type="entry name" value="Integrase-like_cat_sf"/>
</dbReference>
<dbReference type="CDD" id="cd01185">
    <property type="entry name" value="INTN1_C_like"/>
    <property type="match status" value="1"/>
</dbReference>
<organism evidence="5 6">
    <name type="scientific">Spirosoma terrae</name>
    <dbReference type="NCBI Taxonomy" id="1968276"/>
    <lineage>
        <taxon>Bacteria</taxon>
        <taxon>Pseudomonadati</taxon>
        <taxon>Bacteroidota</taxon>
        <taxon>Cytophagia</taxon>
        <taxon>Cytophagales</taxon>
        <taxon>Cytophagaceae</taxon>
        <taxon>Spirosoma</taxon>
    </lineage>
</organism>
<dbReference type="InterPro" id="IPR002104">
    <property type="entry name" value="Integrase_catalytic"/>
</dbReference>
<dbReference type="Pfam" id="PF00589">
    <property type="entry name" value="Phage_integrase"/>
    <property type="match status" value="1"/>
</dbReference>
<dbReference type="InterPro" id="IPR010998">
    <property type="entry name" value="Integrase_recombinase_N"/>
</dbReference>
<feature type="domain" description="Tyr recombinase" evidence="4">
    <location>
        <begin position="196"/>
        <end position="366"/>
    </location>
</feature>
<dbReference type="GO" id="GO:0015074">
    <property type="term" value="P:DNA integration"/>
    <property type="evidence" value="ECO:0007669"/>
    <property type="project" value="InterPro"/>
</dbReference>
<keyword evidence="3" id="KW-0233">DNA recombination</keyword>
<dbReference type="InterPro" id="IPR025269">
    <property type="entry name" value="SAM-like_dom"/>
</dbReference>
<dbReference type="Pfam" id="PF17293">
    <property type="entry name" value="Arm-DNA-bind_5"/>
    <property type="match status" value="1"/>
</dbReference>
<evidence type="ECO:0000256" key="2">
    <source>
        <dbReference type="ARBA" id="ARBA00023125"/>
    </source>
</evidence>
<dbReference type="GO" id="GO:0003677">
    <property type="term" value="F:DNA binding"/>
    <property type="evidence" value="ECO:0007669"/>
    <property type="project" value="UniProtKB-KW"/>
</dbReference>
<dbReference type="Pfam" id="PF13102">
    <property type="entry name" value="Phage_int_SAM_5"/>
    <property type="match status" value="1"/>
</dbReference>
<dbReference type="RefSeq" id="WP_163946795.1">
    <property type="nucleotide sequence ID" value="NZ_JAAFZH010000003.1"/>
</dbReference>
<dbReference type="AlphaFoldDB" id="A0A6L9L8Z3"/>
<dbReference type="Gene3D" id="1.10.150.130">
    <property type="match status" value="1"/>
</dbReference>
<comment type="similarity">
    <text evidence="1">Belongs to the 'phage' integrase family.</text>
</comment>
<gene>
    <name evidence="5" type="ORF">GK108_10205</name>
</gene>
<dbReference type="Gene3D" id="1.10.443.10">
    <property type="entry name" value="Intergrase catalytic core"/>
    <property type="match status" value="1"/>
</dbReference>
<name>A0A6L9L8Z3_9BACT</name>
<dbReference type="SUPFAM" id="SSF56349">
    <property type="entry name" value="DNA breaking-rejoining enzymes"/>
    <property type="match status" value="1"/>
</dbReference>
<evidence type="ECO:0000313" key="5">
    <source>
        <dbReference type="EMBL" id="NDU95243.1"/>
    </source>
</evidence>
<sequence length="370" mass="41952">MIKVKLRKKPITDGRTSLYLDYYPAIPHPDTGKSTRREFLGMYLFNRPKTPADKQQNSETLALAETIRAKRQIEVQSGAYGFLSKKIQNTCFVAYCESLTTSRTGSNKEGWESALHYLRDFTGGSLKLSDLTLKKCRDFRAYMITAPSQRTGEPLATNSAVGYFNKFKAALKQAYKDGLISTDLGSRVEAIKTQETHREYLTLEELQLLAKTDLPQLPVLKQAALFSALTGLRYSDIESLTWNQIRHDKNNGYYIHFTQRKTKGTEVLPISEQAVGLLGDRLGDSQLILPGLTYSAYWNKVLKQWVKEAGITKPITFHSFRHTYATLQLSLGTDIYTVSKMLGHRELKTTQIYAKIIDQSKREAADKIKL</sequence>
<dbReference type="GO" id="GO:0006310">
    <property type="term" value="P:DNA recombination"/>
    <property type="evidence" value="ECO:0007669"/>
    <property type="project" value="UniProtKB-KW"/>
</dbReference>
<keyword evidence="6" id="KW-1185">Reference proteome</keyword>
<dbReference type="PROSITE" id="PS51898">
    <property type="entry name" value="TYR_RECOMBINASE"/>
    <property type="match status" value="1"/>
</dbReference>
<dbReference type="PANTHER" id="PTHR30349:SF64">
    <property type="entry name" value="PROPHAGE INTEGRASE INTD-RELATED"/>
    <property type="match status" value="1"/>
</dbReference>
<dbReference type="PANTHER" id="PTHR30349">
    <property type="entry name" value="PHAGE INTEGRASE-RELATED"/>
    <property type="match status" value="1"/>
</dbReference>
<evidence type="ECO:0000256" key="3">
    <source>
        <dbReference type="ARBA" id="ARBA00023172"/>
    </source>
</evidence>
<dbReference type="InterPro" id="IPR035386">
    <property type="entry name" value="Arm-DNA-bind_5"/>
</dbReference>
<evidence type="ECO:0000256" key="1">
    <source>
        <dbReference type="ARBA" id="ARBA00008857"/>
    </source>
</evidence>
<dbReference type="InterPro" id="IPR050090">
    <property type="entry name" value="Tyrosine_recombinase_XerCD"/>
</dbReference>
<proteinExistence type="inferred from homology"/>
<reference evidence="5 6" key="1">
    <citation type="submission" date="2020-02" db="EMBL/GenBank/DDBJ databases">
        <title>Draft genome sequence of two Spirosoma agri KCTC 52727 and Spirosoma terrae KCTC 52035.</title>
        <authorList>
            <person name="Rojas J."/>
            <person name="Ambika Manirajan B."/>
            <person name="Suarez C."/>
            <person name="Ratering S."/>
            <person name="Schnell S."/>
        </authorList>
    </citation>
    <scope>NUCLEOTIDE SEQUENCE [LARGE SCALE GENOMIC DNA]</scope>
    <source>
        <strain evidence="5 6">KCTC 52035</strain>
    </source>
</reference>
<comment type="caution">
    <text evidence="5">The sequence shown here is derived from an EMBL/GenBank/DDBJ whole genome shotgun (WGS) entry which is preliminary data.</text>
</comment>
<dbReference type="InterPro" id="IPR011010">
    <property type="entry name" value="DNA_brk_join_enz"/>
</dbReference>
<keyword evidence="2" id="KW-0238">DNA-binding</keyword>
<evidence type="ECO:0000259" key="4">
    <source>
        <dbReference type="PROSITE" id="PS51898"/>
    </source>
</evidence>